<name>A0A380TKM8_9ZZZZ</name>
<evidence type="ECO:0000256" key="1">
    <source>
        <dbReference type="SAM" id="MobiDB-lite"/>
    </source>
</evidence>
<dbReference type="AlphaFoldDB" id="A0A380TKM8"/>
<proteinExistence type="predicted"/>
<sequence length="72" mass="8151">MRRTRYPNFGDLLTVKLNSSLGSLAVVDKRGHHEDRLPRQSRPFARRRLGGDQNSPQFQTGITFGRVGVELS</sequence>
<evidence type="ECO:0000313" key="2">
    <source>
        <dbReference type="EMBL" id="SUS08204.1"/>
    </source>
</evidence>
<gene>
    <name evidence="2" type="ORF">DF3PB_600008</name>
</gene>
<dbReference type="EMBL" id="UIDG01000557">
    <property type="protein sequence ID" value="SUS08204.1"/>
    <property type="molecule type" value="Genomic_DNA"/>
</dbReference>
<reference evidence="2" key="1">
    <citation type="submission" date="2018-07" db="EMBL/GenBank/DDBJ databases">
        <authorList>
            <person name="Quirk P.G."/>
            <person name="Krulwich T.A."/>
        </authorList>
    </citation>
    <scope>NUCLEOTIDE SEQUENCE</scope>
</reference>
<protein>
    <submittedName>
        <fullName evidence="2">Uncharacterized protein</fullName>
    </submittedName>
</protein>
<organism evidence="2">
    <name type="scientific">metagenome</name>
    <dbReference type="NCBI Taxonomy" id="256318"/>
    <lineage>
        <taxon>unclassified sequences</taxon>
        <taxon>metagenomes</taxon>
    </lineage>
</organism>
<accession>A0A380TKM8</accession>
<feature type="region of interest" description="Disordered" evidence="1">
    <location>
        <begin position="30"/>
        <end position="60"/>
    </location>
</feature>